<evidence type="ECO:0000256" key="11">
    <source>
        <dbReference type="RuleBase" id="RU003783"/>
    </source>
</evidence>
<gene>
    <name evidence="10 14" type="primary">miaA</name>
    <name evidence="14" type="ORF">BWY43_00262</name>
</gene>
<proteinExistence type="inferred from homology"/>
<organism evidence="14">
    <name type="scientific">candidate division WS2 bacterium ADurb.Bin280</name>
    <dbReference type="NCBI Taxonomy" id="1852829"/>
    <lineage>
        <taxon>Bacteria</taxon>
        <taxon>candidate division WS2</taxon>
    </lineage>
</organism>
<dbReference type="EC" id="2.5.1.75" evidence="10"/>
<keyword evidence="7 10" id="KW-0067">ATP-binding</keyword>
<evidence type="ECO:0000256" key="6">
    <source>
        <dbReference type="ARBA" id="ARBA00022741"/>
    </source>
</evidence>
<dbReference type="InterPro" id="IPR027417">
    <property type="entry name" value="P-loop_NTPase"/>
</dbReference>
<dbReference type="PANTHER" id="PTHR11088:SF60">
    <property type="entry name" value="TRNA DIMETHYLALLYLTRANSFERASE"/>
    <property type="match status" value="1"/>
</dbReference>
<name>A0A1V5SF86_9BACT</name>
<dbReference type="Gene3D" id="3.40.50.300">
    <property type="entry name" value="P-loop containing nucleotide triphosphate hydrolases"/>
    <property type="match status" value="2"/>
</dbReference>
<evidence type="ECO:0000256" key="12">
    <source>
        <dbReference type="RuleBase" id="RU003784"/>
    </source>
</evidence>
<evidence type="ECO:0000256" key="4">
    <source>
        <dbReference type="ARBA" id="ARBA00022679"/>
    </source>
</evidence>
<comment type="function">
    <text evidence="2 10 12">Catalyzes the transfer of a dimethylallyl group onto the adenine at position 37 in tRNAs that read codons beginning with uridine, leading to the formation of N6-(dimethylallyl)adenosine (i(6)A).</text>
</comment>
<comment type="caution">
    <text evidence="10">Lacks conserved residue(s) required for the propagation of feature annotation.</text>
</comment>
<keyword evidence="6 10" id="KW-0547">Nucleotide-binding</keyword>
<feature type="site" description="Interaction with substrate tRNA" evidence="10">
    <location>
        <position position="133"/>
    </location>
</feature>
<dbReference type="EMBL" id="MWBO01000016">
    <property type="protein sequence ID" value="OQA52974.1"/>
    <property type="molecule type" value="Genomic_DNA"/>
</dbReference>
<dbReference type="HAMAP" id="MF_00185">
    <property type="entry name" value="IPP_trans"/>
    <property type="match status" value="1"/>
</dbReference>
<dbReference type="GO" id="GO:0005524">
    <property type="term" value="F:ATP binding"/>
    <property type="evidence" value="ECO:0007669"/>
    <property type="project" value="UniProtKB-UniRule"/>
</dbReference>
<accession>A0A1V5SF86</accession>
<reference evidence="14" key="1">
    <citation type="submission" date="2017-02" db="EMBL/GenBank/DDBJ databases">
        <title>Delving into the versatile metabolic prowess of the omnipresent phylum Bacteroidetes.</title>
        <authorList>
            <person name="Nobu M.K."/>
            <person name="Mei R."/>
            <person name="Narihiro T."/>
            <person name="Kuroda K."/>
            <person name="Liu W.-T."/>
        </authorList>
    </citation>
    <scope>NUCLEOTIDE SEQUENCE</scope>
    <source>
        <strain evidence="14">ADurb.Bin280</strain>
    </source>
</reference>
<evidence type="ECO:0000256" key="8">
    <source>
        <dbReference type="ARBA" id="ARBA00022842"/>
    </source>
</evidence>
<keyword evidence="4 10" id="KW-0808">Transferase</keyword>
<sequence length="310" mass="36270">MEKTKIICVVGATASGKTALAIEMAKKFNGEIISADSRQIYRRLDIGTNKDLSDYGQIKYHLIDIAPPGEKFTLFDWKDRAEKAIREITKRGKLPIIAGGTGLYVQSLIEGFCQQKSKIKNQNDNLKIKKYKRSDLDRKILKELQEIYNKIKISETKIDLNNPRRVIRAIERAQEGSLATRETPNFEVLQIAIDLPRLYLYEKIDKNVEKWFENGFLEEVRGLVESGVDLNWLKSIGLNYRLVSEFITNAEWSENDLEKLKQNIKYKTHALARRQLTWFRRFGDIKWVKNREEAKQLIEKFLKYHHSYLQ</sequence>
<comment type="subunit">
    <text evidence="10">Monomer.</text>
</comment>
<dbReference type="PANTHER" id="PTHR11088">
    <property type="entry name" value="TRNA DIMETHYLALLYLTRANSFERASE"/>
    <property type="match status" value="1"/>
</dbReference>
<comment type="catalytic activity">
    <reaction evidence="9 10 11">
        <text>adenosine(37) in tRNA + dimethylallyl diphosphate = N(6)-dimethylallyladenosine(37) in tRNA + diphosphate</text>
        <dbReference type="Rhea" id="RHEA:26482"/>
        <dbReference type="Rhea" id="RHEA-COMP:10162"/>
        <dbReference type="Rhea" id="RHEA-COMP:10375"/>
        <dbReference type="ChEBI" id="CHEBI:33019"/>
        <dbReference type="ChEBI" id="CHEBI:57623"/>
        <dbReference type="ChEBI" id="CHEBI:74411"/>
        <dbReference type="ChEBI" id="CHEBI:74415"/>
        <dbReference type="EC" id="2.5.1.75"/>
    </reaction>
</comment>
<evidence type="ECO:0000256" key="2">
    <source>
        <dbReference type="ARBA" id="ARBA00003213"/>
    </source>
</evidence>
<feature type="binding site" evidence="10">
    <location>
        <begin position="13"/>
        <end position="18"/>
    </location>
    <ligand>
        <name>substrate</name>
    </ligand>
</feature>
<comment type="similarity">
    <text evidence="3 10 13">Belongs to the IPP transferase family.</text>
</comment>
<evidence type="ECO:0000256" key="13">
    <source>
        <dbReference type="RuleBase" id="RU003785"/>
    </source>
</evidence>
<evidence type="ECO:0000256" key="9">
    <source>
        <dbReference type="ARBA" id="ARBA00049563"/>
    </source>
</evidence>
<keyword evidence="5 10" id="KW-0819">tRNA processing</keyword>
<feature type="site" description="Interaction with substrate tRNA" evidence="10">
    <location>
        <position position="101"/>
    </location>
</feature>
<dbReference type="Pfam" id="PF01715">
    <property type="entry name" value="IPPT"/>
    <property type="match status" value="1"/>
</dbReference>
<evidence type="ECO:0000256" key="5">
    <source>
        <dbReference type="ARBA" id="ARBA00022694"/>
    </source>
</evidence>
<evidence type="ECO:0000256" key="10">
    <source>
        <dbReference type="HAMAP-Rule" id="MF_00185"/>
    </source>
</evidence>
<feature type="region of interest" description="Interaction with substrate tRNA" evidence="10">
    <location>
        <begin position="36"/>
        <end position="39"/>
    </location>
</feature>
<dbReference type="NCBIfam" id="TIGR00174">
    <property type="entry name" value="miaA"/>
    <property type="match status" value="1"/>
</dbReference>
<dbReference type="GO" id="GO:0052381">
    <property type="term" value="F:tRNA dimethylallyltransferase activity"/>
    <property type="evidence" value="ECO:0007669"/>
    <property type="project" value="UniProtKB-UniRule"/>
</dbReference>
<dbReference type="AlphaFoldDB" id="A0A1V5SF86"/>
<evidence type="ECO:0000313" key="14">
    <source>
        <dbReference type="EMBL" id="OQA52974.1"/>
    </source>
</evidence>
<evidence type="ECO:0000256" key="3">
    <source>
        <dbReference type="ARBA" id="ARBA00005842"/>
    </source>
</evidence>
<dbReference type="GO" id="GO:0006400">
    <property type="term" value="P:tRNA modification"/>
    <property type="evidence" value="ECO:0007669"/>
    <property type="project" value="TreeGrafter"/>
</dbReference>
<evidence type="ECO:0000256" key="7">
    <source>
        <dbReference type="ARBA" id="ARBA00022840"/>
    </source>
</evidence>
<dbReference type="InterPro" id="IPR018022">
    <property type="entry name" value="IPT"/>
</dbReference>
<comment type="caution">
    <text evidence="14">The sequence shown here is derived from an EMBL/GenBank/DDBJ whole genome shotgun (WGS) entry which is preliminary data.</text>
</comment>
<dbReference type="InterPro" id="IPR039657">
    <property type="entry name" value="Dimethylallyltransferase"/>
</dbReference>
<protein>
    <recommendedName>
        <fullName evidence="10">tRNA dimethylallyltransferase</fullName>
        <ecNumber evidence="10">2.5.1.75</ecNumber>
    </recommendedName>
    <alternativeName>
        <fullName evidence="10">Dimethylallyl diphosphate:tRNA dimethylallyltransferase</fullName>
        <shortName evidence="10">DMAPP:tRNA dimethylallyltransferase</shortName>
        <shortName evidence="10">DMATase</shortName>
    </alternativeName>
    <alternativeName>
        <fullName evidence="10">Isopentenyl-diphosphate:tRNA isopentenyltransferase</fullName>
        <shortName evidence="10">IPP transferase</shortName>
        <shortName evidence="10">IPPT</shortName>
        <shortName evidence="10">IPTase</shortName>
    </alternativeName>
</protein>
<dbReference type="Proteomes" id="UP000485367">
    <property type="component" value="Unassembled WGS sequence"/>
</dbReference>
<keyword evidence="8 10" id="KW-0460">Magnesium</keyword>
<comment type="cofactor">
    <cofactor evidence="1 10">
        <name>Mg(2+)</name>
        <dbReference type="ChEBI" id="CHEBI:18420"/>
    </cofactor>
</comment>
<dbReference type="SUPFAM" id="SSF52540">
    <property type="entry name" value="P-loop containing nucleoside triphosphate hydrolases"/>
    <property type="match status" value="1"/>
</dbReference>
<evidence type="ECO:0000256" key="1">
    <source>
        <dbReference type="ARBA" id="ARBA00001946"/>
    </source>
</evidence>
<feature type="binding site" evidence="10">
    <location>
        <begin position="11"/>
        <end position="18"/>
    </location>
    <ligand>
        <name>ATP</name>
        <dbReference type="ChEBI" id="CHEBI:30616"/>
    </ligand>
</feature>